<sequence>MRKIFILCVFLGVSLVAKSYELVKEPVLTTQMVEGILDLAKKEARKNGFHVSITIVDKSGQILAVLRDDKAGVHTLNASYKKAYTATSQKRETAVIFKGVKEGKIPEDIRYLDEQFSIMPGGMPILIDGVVVGGIGVGGAHLEEDVKIAKAGIAFLR</sequence>
<dbReference type="InterPro" id="IPR038084">
    <property type="entry name" value="PduO/GlcC-like_sf"/>
</dbReference>
<dbReference type="HOGENOM" id="CLU_103773_0_1_7"/>
<dbReference type="InterPro" id="IPR005624">
    <property type="entry name" value="PduO/GlcC-like"/>
</dbReference>
<dbReference type="SUPFAM" id="SSF143744">
    <property type="entry name" value="GlcG-like"/>
    <property type="match status" value="1"/>
</dbReference>
<gene>
    <name evidence="1" type="ORF">CSUB8521_1737</name>
</gene>
<dbReference type="Proteomes" id="UP000031135">
    <property type="component" value="Chromosome"/>
</dbReference>
<accession>A0A0A8HBQ1</accession>
<evidence type="ECO:0000313" key="1">
    <source>
        <dbReference type="EMBL" id="AJC91538.1"/>
    </source>
</evidence>
<dbReference type="AlphaFoldDB" id="A0A0A8HBQ1"/>
<proteinExistence type="predicted"/>
<name>A0A0A8HBQ1_9BACT</name>
<dbReference type="EMBL" id="CP007772">
    <property type="protein sequence ID" value="AJC91538.1"/>
    <property type="molecule type" value="Genomic_DNA"/>
</dbReference>
<organism evidence="1 2">
    <name type="scientific">Campylobacter subantarcticus LMG 24374</name>
    <dbReference type="NCBI Taxonomy" id="1388751"/>
    <lineage>
        <taxon>Bacteria</taxon>
        <taxon>Pseudomonadati</taxon>
        <taxon>Campylobacterota</taxon>
        <taxon>Epsilonproteobacteria</taxon>
        <taxon>Campylobacterales</taxon>
        <taxon>Campylobacteraceae</taxon>
        <taxon>Campylobacter</taxon>
    </lineage>
</organism>
<reference evidence="1 2" key="1">
    <citation type="journal article" date="2014" name="Genome Biol. Evol.">
        <title>Comparative Genomics of the Campylobacter lari Group.</title>
        <authorList>
            <person name="Miller W.G."/>
            <person name="Yee E."/>
            <person name="Chapman M.H."/>
            <person name="Smith T.P."/>
            <person name="Bono J.L."/>
            <person name="Huynh S."/>
            <person name="Parker C.T."/>
            <person name="Vandamme P."/>
            <person name="Luong K."/>
            <person name="Korlach J."/>
        </authorList>
    </citation>
    <scope>NUCLEOTIDE SEQUENCE [LARGE SCALE GENOMIC DNA]</scope>
    <source>
        <strain evidence="1 2">LMG 24374</strain>
    </source>
</reference>
<dbReference type="RefSeq" id="WP_039664690.1">
    <property type="nucleotide sequence ID" value="NZ_CP007772.1"/>
</dbReference>
<evidence type="ECO:0000313" key="2">
    <source>
        <dbReference type="Proteomes" id="UP000031135"/>
    </source>
</evidence>
<protein>
    <recommendedName>
        <fullName evidence="3">DUF336 domain protein</fullName>
    </recommendedName>
</protein>
<dbReference type="Pfam" id="PF03928">
    <property type="entry name" value="HbpS-like"/>
    <property type="match status" value="1"/>
</dbReference>
<dbReference type="Gene3D" id="3.30.450.150">
    <property type="entry name" value="Haem-degrading domain"/>
    <property type="match status" value="1"/>
</dbReference>
<dbReference type="OrthoDB" id="884118at2"/>
<evidence type="ECO:0008006" key="3">
    <source>
        <dbReference type="Google" id="ProtNLM"/>
    </source>
</evidence>
<dbReference type="InterPro" id="IPR052517">
    <property type="entry name" value="GlcG_carb_metab_protein"/>
</dbReference>
<dbReference type="PANTHER" id="PTHR34309:SF1">
    <property type="entry name" value="PROTEIN GLCG"/>
    <property type="match status" value="1"/>
</dbReference>
<dbReference type="KEGG" id="csm:CSUB8521_1737"/>
<dbReference type="PANTHER" id="PTHR34309">
    <property type="entry name" value="SLR1406 PROTEIN"/>
    <property type="match status" value="1"/>
</dbReference>